<sequence>MDRLDSCELDTSLFLSLSGRRQPEDYSVISAEASVLWASTLVSNHGFQRHELLHIARGFARSEFSGFAVQVIITSPFSLCRIYSNGRLFIMGNLTESQARKQLKRVVHKLRYRTRWKVLTQPSQVPHGNGLRWCYIIDRNIVPVKTALHNFKVDQMCYKVVFDRPFDLQSLLKKGRQANYNITMISNTCLRLHVDLPQPLGDTEPRHELVTTTPVWDAGLELERELEAELSQIDSSPARFATCIIYNSGKVAILGCCNSIQARSTYDVLVTML</sequence>
<accession>A0AAD9GK89</accession>
<dbReference type="EMBL" id="JAHBMH010000007">
    <property type="protein sequence ID" value="KAK1939646.1"/>
    <property type="molecule type" value="Genomic_DNA"/>
</dbReference>
<name>A0AAD9GK89_BABDI</name>
<organism evidence="1 2">
    <name type="scientific">Babesia divergens</name>
    <dbReference type="NCBI Taxonomy" id="32595"/>
    <lineage>
        <taxon>Eukaryota</taxon>
        <taxon>Sar</taxon>
        <taxon>Alveolata</taxon>
        <taxon>Apicomplexa</taxon>
        <taxon>Aconoidasida</taxon>
        <taxon>Piroplasmida</taxon>
        <taxon>Babesiidae</taxon>
        <taxon>Babesia</taxon>
    </lineage>
</organism>
<evidence type="ECO:0000313" key="2">
    <source>
        <dbReference type="Proteomes" id="UP001195914"/>
    </source>
</evidence>
<keyword evidence="2" id="KW-1185">Reference proteome</keyword>
<reference evidence="1" key="1">
    <citation type="journal article" date="2014" name="Nucleic Acids Res.">
        <title>The evolutionary dynamics of variant antigen genes in Babesia reveal a history of genomic innovation underlying host-parasite interaction.</title>
        <authorList>
            <person name="Jackson A.P."/>
            <person name="Otto T.D."/>
            <person name="Darby A."/>
            <person name="Ramaprasad A."/>
            <person name="Xia D."/>
            <person name="Echaide I.E."/>
            <person name="Farber M."/>
            <person name="Gahlot S."/>
            <person name="Gamble J."/>
            <person name="Gupta D."/>
            <person name="Gupta Y."/>
            <person name="Jackson L."/>
            <person name="Malandrin L."/>
            <person name="Malas T.B."/>
            <person name="Moussa E."/>
            <person name="Nair M."/>
            <person name="Reid A.J."/>
            <person name="Sanders M."/>
            <person name="Sharma J."/>
            <person name="Tracey A."/>
            <person name="Quail M.A."/>
            <person name="Weir W."/>
            <person name="Wastling J.M."/>
            <person name="Hall N."/>
            <person name="Willadsen P."/>
            <person name="Lingelbach K."/>
            <person name="Shiels B."/>
            <person name="Tait A."/>
            <person name="Berriman M."/>
            <person name="Allred D.R."/>
            <person name="Pain A."/>
        </authorList>
    </citation>
    <scope>NUCLEOTIDE SEQUENCE</scope>
    <source>
        <strain evidence="1">1802A</strain>
    </source>
</reference>
<dbReference type="Proteomes" id="UP001195914">
    <property type="component" value="Unassembled WGS sequence"/>
</dbReference>
<proteinExistence type="predicted"/>
<reference evidence="1" key="2">
    <citation type="submission" date="2021-05" db="EMBL/GenBank/DDBJ databases">
        <authorList>
            <person name="Pain A."/>
        </authorList>
    </citation>
    <scope>NUCLEOTIDE SEQUENCE</scope>
    <source>
        <strain evidence="1">1802A</strain>
    </source>
</reference>
<comment type="caution">
    <text evidence="1">The sequence shown here is derived from an EMBL/GenBank/DDBJ whole genome shotgun (WGS) entry which is preliminary data.</text>
</comment>
<dbReference type="Gene3D" id="3.30.310.10">
    <property type="entry name" value="TATA-Binding Protein"/>
    <property type="match status" value="1"/>
</dbReference>
<protein>
    <submittedName>
        <fullName evidence="1">Uncharacterized protein</fullName>
    </submittedName>
</protein>
<evidence type="ECO:0000313" key="1">
    <source>
        <dbReference type="EMBL" id="KAK1939646.1"/>
    </source>
</evidence>
<dbReference type="SUPFAM" id="SSF55945">
    <property type="entry name" value="TATA-box binding protein-like"/>
    <property type="match status" value="1"/>
</dbReference>
<dbReference type="AlphaFoldDB" id="A0AAD9GK89"/>
<gene>
    <name evidence="1" type="ORF">X943_001908</name>
</gene>
<dbReference type="InterPro" id="IPR012295">
    <property type="entry name" value="TBP_dom_sf"/>
</dbReference>